<dbReference type="Pfam" id="PF13181">
    <property type="entry name" value="TPR_8"/>
    <property type="match status" value="1"/>
</dbReference>
<proteinExistence type="predicted"/>
<dbReference type="PANTHER" id="PTHR23082:SF0">
    <property type="entry name" value="GENERAL TRANSCRIPTION FACTOR 3C POLYPEPTIDE 3"/>
    <property type="match status" value="1"/>
</dbReference>
<dbReference type="GeneID" id="101578606"/>
<dbReference type="GO" id="GO:0000127">
    <property type="term" value="C:transcription factor TFIIIC complex"/>
    <property type="evidence" value="ECO:0007669"/>
    <property type="project" value="TreeGrafter"/>
</dbReference>
<dbReference type="Proteomes" id="UP000515203">
    <property type="component" value="Unplaced"/>
</dbReference>
<dbReference type="InterPro" id="IPR019734">
    <property type="entry name" value="TPR_rpt"/>
</dbReference>
<evidence type="ECO:0000256" key="1">
    <source>
        <dbReference type="PROSITE-ProRule" id="PRU00339"/>
    </source>
</evidence>
<evidence type="ECO:0000313" key="2">
    <source>
        <dbReference type="Proteomes" id="UP000515203"/>
    </source>
</evidence>
<name>A0A6P6E7U0_OCTDE</name>
<organism evidence="2 3">
    <name type="scientific">Octodon degus</name>
    <name type="common">Degu</name>
    <name type="synonym">Sciurus degus</name>
    <dbReference type="NCBI Taxonomy" id="10160"/>
    <lineage>
        <taxon>Eukaryota</taxon>
        <taxon>Metazoa</taxon>
        <taxon>Chordata</taxon>
        <taxon>Craniata</taxon>
        <taxon>Vertebrata</taxon>
        <taxon>Euteleostomi</taxon>
        <taxon>Mammalia</taxon>
        <taxon>Eutheria</taxon>
        <taxon>Euarchontoglires</taxon>
        <taxon>Glires</taxon>
        <taxon>Rodentia</taxon>
        <taxon>Hystricomorpha</taxon>
        <taxon>Octodontidae</taxon>
        <taxon>Octodon</taxon>
    </lineage>
</organism>
<dbReference type="InterPro" id="IPR011990">
    <property type="entry name" value="TPR-like_helical_dom_sf"/>
</dbReference>
<keyword evidence="1" id="KW-0802">TPR repeat</keyword>
<keyword evidence="2" id="KW-1185">Reference proteome</keyword>
<dbReference type="SUPFAM" id="SSF48452">
    <property type="entry name" value="TPR-like"/>
    <property type="match status" value="1"/>
</dbReference>
<dbReference type="RefSeq" id="XP_023568098.1">
    <property type="nucleotide sequence ID" value="XM_023712330.1"/>
</dbReference>
<dbReference type="PANTHER" id="PTHR23082">
    <property type="entry name" value="TRANSCRIPTION INITIATION FACTOR IIIC TFIIIC , POLYPEPTIDE 3-RELATED"/>
    <property type="match status" value="1"/>
</dbReference>
<accession>A0A6P6E7U0</accession>
<dbReference type="PROSITE" id="PS50005">
    <property type="entry name" value="TPR"/>
    <property type="match status" value="1"/>
</dbReference>
<sequence>MQEKPPGRLPRALRGRMGEANTRFVQGKQEKAIWLCLDIIRQAPLAYEPFSTLAMIHEDQGDMEKSLRLAFTAAHLNPSDTEEWARLAEMSLEQDNIKQAIFCYTQALKYEPTNIHFLWERSSLCEQMGDREMAMDGYRRILNLLPASDGERFLQLARDKAKGHWQASEGASAISMIEEAFSIPQTLSSMEGGSLTAGEKALQVTVEFPKVVLDEEASEEDQEAVPLEEEKKGCSVIWMGACP</sequence>
<gene>
    <name evidence="3" type="primary">LOC101578606</name>
</gene>
<evidence type="ECO:0000313" key="3">
    <source>
        <dbReference type="RefSeq" id="XP_023568098.1"/>
    </source>
</evidence>
<dbReference type="SMART" id="SM00028">
    <property type="entry name" value="TPR"/>
    <property type="match status" value="3"/>
</dbReference>
<dbReference type="AlphaFoldDB" id="A0A6P6E7U0"/>
<dbReference type="GO" id="GO:0006383">
    <property type="term" value="P:transcription by RNA polymerase III"/>
    <property type="evidence" value="ECO:0007669"/>
    <property type="project" value="InterPro"/>
</dbReference>
<dbReference type="InterPro" id="IPR039340">
    <property type="entry name" value="Tfc4/TFIIIC-102/Sfc4"/>
</dbReference>
<dbReference type="Gene3D" id="1.25.40.10">
    <property type="entry name" value="Tetratricopeptide repeat domain"/>
    <property type="match status" value="1"/>
</dbReference>
<dbReference type="OrthoDB" id="9991317at2759"/>
<feature type="repeat" description="TPR" evidence="1">
    <location>
        <begin position="81"/>
        <end position="114"/>
    </location>
</feature>
<protein>
    <submittedName>
        <fullName evidence="3">General transcription factor 3C polypeptide 3</fullName>
    </submittedName>
</protein>
<reference evidence="3" key="1">
    <citation type="submission" date="2025-08" db="UniProtKB">
        <authorList>
            <consortium name="RefSeq"/>
        </authorList>
    </citation>
    <scope>IDENTIFICATION</scope>
</reference>
<dbReference type="InParanoid" id="A0A6P6E7U0"/>